<comment type="caution">
    <text evidence="2">The sequence shown here is derived from an EMBL/GenBank/DDBJ whole genome shotgun (WGS) entry which is preliminary data.</text>
</comment>
<sequence length="176" mass="20721">MRLLYRKRKYWISIGAFVFFLFFLYPVLEIGWLVATSDATGKKDEIYMGYEDATHMLIPYDYLDNYRTEFHKKNLGVLVSFASTIAEQNKEREHRLDIVSLPSNQVIFSEHPNPKNTAGFGIALPADKWKDGTYIARVYREDQLIAKRTFTLTSNMPWIQEHFIWGEKFIHMLKGK</sequence>
<evidence type="ECO:0000256" key="1">
    <source>
        <dbReference type="SAM" id="Phobius"/>
    </source>
</evidence>
<keyword evidence="1" id="KW-0472">Membrane</keyword>
<dbReference type="RefSeq" id="WP_379863026.1">
    <property type="nucleotide sequence ID" value="NZ_JBHTBW010000005.1"/>
</dbReference>
<keyword evidence="1" id="KW-0812">Transmembrane</keyword>
<keyword evidence="1" id="KW-1133">Transmembrane helix</keyword>
<evidence type="ECO:0000313" key="2">
    <source>
        <dbReference type="EMBL" id="MFC7439838.1"/>
    </source>
</evidence>
<dbReference type="EMBL" id="JBHTBW010000005">
    <property type="protein sequence ID" value="MFC7439838.1"/>
    <property type="molecule type" value="Genomic_DNA"/>
</dbReference>
<evidence type="ECO:0000313" key="3">
    <source>
        <dbReference type="Proteomes" id="UP001596500"/>
    </source>
</evidence>
<feature type="transmembrane region" description="Helical" evidence="1">
    <location>
        <begin position="12"/>
        <end position="35"/>
    </location>
</feature>
<accession>A0ABW2RFV0</accession>
<keyword evidence="3" id="KW-1185">Reference proteome</keyword>
<gene>
    <name evidence="2" type="ORF">ACFQNG_01485</name>
</gene>
<dbReference type="Proteomes" id="UP001596500">
    <property type="component" value="Unassembled WGS sequence"/>
</dbReference>
<reference evidence="3" key="1">
    <citation type="journal article" date="2019" name="Int. J. Syst. Evol. Microbiol.">
        <title>The Global Catalogue of Microorganisms (GCM) 10K type strain sequencing project: providing services to taxonomists for standard genome sequencing and annotation.</title>
        <authorList>
            <consortium name="The Broad Institute Genomics Platform"/>
            <consortium name="The Broad Institute Genome Sequencing Center for Infectious Disease"/>
            <person name="Wu L."/>
            <person name="Ma J."/>
        </authorList>
    </citation>
    <scope>NUCLEOTIDE SEQUENCE [LARGE SCALE GENOMIC DNA]</scope>
    <source>
        <strain evidence="3">CGMCC 1.12942</strain>
    </source>
</reference>
<protein>
    <submittedName>
        <fullName evidence="2">Uncharacterized protein</fullName>
    </submittedName>
</protein>
<proteinExistence type="predicted"/>
<name>A0ABW2RFV0_9BACL</name>
<organism evidence="2 3">
    <name type="scientific">Laceyella putida</name>
    <dbReference type="NCBI Taxonomy" id="110101"/>
    <lineage>
        <taxon>Bacteria</taxon>
        <taxon>Bacillati</taxon>
        <taxon>Bacillota</taxon>
        <taxon>Bacilli</taxon>
        <taxon>Bacillales</taxon>
        <taxon>Thermoactinomycetaceae</taxon>
        <taxon>Laceyella</taxon>
    </lineage>
</organism>